<accession>A0A484HJ20</accession>
<dbReference type="EMBL" id="CAACVI010000001">
    <property type="protein sequence ID" value="VEN72849.1"/>
    <property type="molecule type" value="Genomic_DNA"/>
</dbReference>
<dbReference type="SUPFAM" id="SSF64182">
    <property type="entry name" value="DHH phosphoesterases"/>
    <property type="match status" value="1"/>
</dbReference>
<dbReference type="InterPro" id="IPR051319">
    <property type="entry name" value="Oligoribo/pAp-PDE_c-di-AMP_PDE"/>
</dbReference>
<name>A0A484HJ20_9BACT</name>
<evidence type="ECO:0000259" key="1">
    <source>
        <dbReference type="Pfam" id="PF01368"/>
    </source>
</evidence>
<dbReference type="PANTHER" id="PTHR47618">
    <property type="entry name" value="BIFUNCTIONAL OLIGORIBONUCLEASE AND PAP PHOSPHATASE NRNA"/>
    <property type="match status" value="1"/>
</dbReference>
<dbReference type="InterPro" id="IPR038763">
    <property type="entry name" value="DHH_sf"/>
</dbReference>
<sequence>MSKTNRKKLDDFYQLFSWDDHVLILIDADPDALASAMALKRLLWRKTAHVAISNINAIKRPDNLAMVRLLGLKLTPIGKIDKEKYTRFALVDSQPGHKEIFEKFSFDVIIDHHPDTGPEAPFVDIRPKYGATASIMTEYIKTAKIKPAAKLATGLFHAIKTDTNNFAGKAFIEDVRAFQYLFRHVNIHLSKRIEQAEMKLDFLKYFKIALQVMQRTKGRVFAHLGRVTNPDICVLAADFFMKIDSINWSIVSGVYQKKLVIILRNDGIRRDAGKVAQESFGDLGYAGGHKNMARAEIPLAELTGLFNGETEKKVQQWIKSRVTKKAGKK</sequence>
<proteinExistence type="predicted"/>
<dbReference type="PANTHER" id="PTHR47618:SF1">
    <property type="entry name" value="BIFUNCTIONAL OLIGORIBONUCLEASE AND PAP PHOSPHATASE NRNA"/>
    <property type="match status" value="1"/>
</dbReference>
<dbReference type="AlphaFoldDB" id="A0A484HJ20"/>
<dbReference type="Gene3D" id="3.90.1640.10">
    <property type="entry name" value="inorganic pyrophosphatase (n-terminal core)"/>
    <property type="match status" value="1"/>
</dbReference>
<dbReference type="InterPro" id="IPR001667">
    <property type="entry name" value="DDH_dom"/>
</dbReference>
<gene>
    <name evidence="2" type="ORF">EPICR_10349</name>
</gene>
<evidence type="ECO:0000313" key="2">
    <source>
        <dbReference type="EMBL" id="VEN72849.1"/>
    </source>
</evidence>
<protein>
    <submittedName>
        <fullName evidence="2">Phosphoesterase</fullName>
    </submittedName>
</protein>
<dbReference type="Pfam" id="PF01368">
    <property type="entry name" value="DHH"/>
    <property type="match status" value="1"/>
</dbReference>
<reference evidence="2" key="1">
    <citation type="submission" date="2019-01" db="EMBL/GenBank/DDBJ databases">
        <authorList>
            <consortium name="Genoscope - CEA"/>
            <person name="William W."/>
        </authorList>
    </citation>
    <scope>NUCLEOTIDE SEQUENCE</scope>
    <source>
        <strain evidence="2">CR-1</strain>
    </source>
</reference>
<organism evidence="2">
    <name type="scientific">uncultured Desulfobacteraceae bacterium</name>
    <dbReference type="NCBI Taxonomy" id="218296"/>
    <lineage>
        <taxon>Bacteria</taxon>
        <taxon>Pseudomonadati</taxon>
        <taxon>Thermodesulfobacteriota</taxon>
        <taxon>Desulfobacteria</taxon>
        <taxon>Desulfobacterales</taxon>
        <taxon>Desulfobacteraceae</taxon>
        <taxon>environmental samples</taxon>
    </lineage>
</organism>
<feature type="domain" description="DDH" evidence="1">
    <location>
        <begin position="22"/>
        <end position="154"/>
    </location>
</feature>